<reference evidence="6" key="1">
    <citation type="submission" date="2018-06" db="EMBL/GenBank/DDBJ databases">
        <authorList>
            <person name="Zhirakovskaya E."/>
        </authorList>
    </citation>
    <scope>NUCLEOTIDE SEQUENCE</scope>
</reference>
<dbReference type="Gene3D" id="1.10.10.2830">
    <property type="match status" value="1"/>
</dbReference>
<dbReference type="InterPro" id="IPR004437">
    <property type="entry name" value="ParB/RepB/Spo0J"/>
</dbReference>
<feature type="region of interest" description="Disordered" evidence="4">
    <location>
        <begin position="385"/>
        <end position="435"/>
    </location>
</feature>
<evidence type="ECO:0000256" key="2">
    <source>
        <dbReference type="ARBA" id="ARBA00022829"/>
    </source>
</evidence>
<dbReference type="Pfam" id="PF23552">
    <property type="entry name" value="ParB_C"/>
    <property type="match status" value="1"/>
</dbReference>
<proteinExistence type="inferred from homology"/>
<dbReference type="SUPFAM" id="SSF110849">
    <property type="entry name" value="ParB/Sulfiredoxin"/>
    <property type="match status" value="1"/>
</dbReference>
<dbReference type="CDD" id="cd16393">
    <property type="entry name" value="SPO0J_N"/>
    <property type="match status" value="1"/>
</dbReference>
<dbReference type="InterPro" id="IPR041468">
    <property type="entry name" value="HTH_ParB/Spo0J"/>
</dbReference>
<evidence type="ECO:0000256" key="3">
    <source>
        <dbReference type="ARBA" id="ARBA00023125"/>
    </source>
</evidence>
<dbReference type="Gene3D" id="3.90.1530.30">
    <property type="match status" value="1"/>
</dbReference>
<dbReference type="InterPro" id="IPR003115">
    <property type="entry name" value="ParB_N"/>
</dbReference>
<dbReference type="GO" id="GO:0005694">
    <property type="term" value="C:chromosome"/>
    <property type="evidence" value="ECO:0007669"/>
    <property type="project" value="TreeGrafter"/>
</dbReference>
<dbReference type="GO" id="GO:0003677">
    <property type="term" value="F:DNA binding"/>
    <property type="evidence" value="ECO:0007669"/>
    <property type="project" value="UniProtKB-KW"/>
</dbReference>
<dbReference type="SMART" id="SM00470">
    <property type="entry name" value="ParB"/>
    <property type="match status" value="1"/>
</dbReference>
<name>A0A3B0VI56_9ZZZZ</name>
<dbReference type="PANTHER" id="PTHR33375:SF1">
    <property type="entry name" value="CHROMOSOME-PARTITIONING PROTEIN PARB-RELATED"/>
    <property type="match status" value="1"/>
</dbReference>
<dbReference type="GO" id="GO:0007059">
    <property type="term" value="P:chromosome segregation"/>
    <property type="evidence" value="ECO:0007669"/>
    <property type="project" value="UniProtKB-KW"/>
</dbReference>
<protein>
    <submittedName>
        <fullName evidence="6">Chromosome (Plasmid) partitioning protein ParB</fullName>
    </submittedName>
</protein>
<organism evidence="6">
    <name type="scientific">hydrothermal vent metagenome</name>
    <dbReference type="NCBI Taxonomy" id="652676"/>
    <lineage>
        <taxon>unclassified sequences</taxon>
        <taxon>metagenomes</taxon>
        <taxon>ecological metagenomes</taxon>
    </lineage>
</organism>
<comment type="similarity">
    <text evidence="1">Belongs to the ParB family.</text>
</comment>
<dbReference type="InterPro" id="IPR057240">
    <property type="entry name" value="ParB_dimer_C"/>
</dbReference>
<keyword evidence="3" id="KW-0238">DNA-binding</keyword>
<sequence length="435" mass="49102">MQQPTKYDSVFWIETEKIHPNPYQPRRAFDDARLRALAESIRQYGVLQPLVVTRFEHTKPDGGIASEYELIAGERRLRASKLIGLREVPAVIRAGKEDRRVKLELAIIENLQREDLNAIDRAKALAQLADEFGISHSEIGAKVGRSREYVSNSIRLLRLPEEVQMAVVGKEISEGHARALLMLAHKPKELDTLFRDIVTRKTSVRVAEQLARRIATDKIRKKNKTPEMMELEKSLTETLGTRVIIENRPNNTGRLLIEFFSPHDLVHIADVFSKREAARFAAAQNKDVSDEGMTGEQEILNKTATGNTNFDESILKDIDRAPSLHKEADEYVKKDTNTVGEGTVNEANTQTEETNETIIVTSDQDDGDINVQMLLTSTVNANKDSDDNAVLENSTSDEGLKKQSDDVVVQKPEQEQKTEQDNQEEDLYSIRNFTV</sequence>
<evidence type="ECO:0000313" key="6">
    <source>
        <dbReference type="EMBL" id="VAW31756.1"/>
    </source>
</evidence>
<dbReference type="NCBIfam" id="TIGR00180">
    <property type="entry name" value="parB_part"/>
    <property type="match status" value="1"/>
</dbReference>
<evidence type="ECO:0000256" key="1">
    <source>
        <dbReference type="ARBA" id="ARBA00006295"/>
    </source>
</evidence>
<evidence type="ECO:0000256" key="4">
    <source>
        <dbReference type="SAM" id="MobiDB-lite"/>
    </source>
</evidence>
<feature type="domain" description="ParB-like N-terminal" evidence="5">
    <location>
        <begin position="11"/>
        <end position="111"/>
    </location>
</feature>
<dbReference type="InterPro" id="IPR050336">
    <property type="entry name" value="Chromosome_partition/occlusion"/>
</dbReference>
<evidence type="ECO:0000259" key="5">
    <source>
        <dbReference type="SMART" id="SM00470"/>
    </source>
</evidence>
<gene>
    <name evidence="6" type="ORF">MNBD_CPR01-191</name>
</gene>
<dbReference type="Pfam" id="PF17762">
    <property type="entry name" value="HTH_ParB"/>
    <property type="match status" value="1"/>
</dbReference>
<dbReference type="PANTHER" id="PTHR33375">
    <property type="entry name" value="CHROMOSOME-PARTITIONING PROTEIN PARB-RELATED"/>
    <property type="match status" value="1"/>
</dbReference>
<keyword evidence="2" id="KW-0159">Chromosome partition</keyword>
<accession>A0A3B0VI56</accession>
<dbReference type="InterPro" id="IPR036086">
    <property type="entry name" value="ParB/Sulfiredoxin_sf"/>
</dbReference>
<dbReference type="EMBL" id="UOEV01000002">
    <property type="protein sequence ID" value="VAW31756.1"/>
    <property type="molecule type" value="Genomic_DNA"/>
</dbReference>
<dbReference type="AlphaFoldDB" id="A0A3B0VI56"/>
<dbReference type="FunFam" id="3.90.1530.30:FF:000001">
    <property type="entry name" value="Chromosome partitioning protein ParB"/>
    <property type="match status" value="1"/>
</dbReference>
<dbReference type="FunFam" id="1.10.10.2830:FF:000001">
    <property type="entry name" value="Chromosome partitioning protein ParB"/>
    <property type="match status" value="1"/>
</dbReference>
<dbReference type="Pfam" id="PF02195">
    <property type="entry name" value="ParB_N"/>
    <property type="match status" value="1"/>
</dbReference>